<dbReference type="Proteomes" id="UP001501321">
    <property type="component" value="Unassembled WGS sequence"/>
</dbReference>
<organism evidence="6 7">
    <name type="scientific">Pseudaeromonas paramecii</name>
    <dbReference type="NCBI Taxonomy" id="2138166"/>
    <lineage>
        <taxon>Bacteria</taxon>
        <taxon>Pseudomonadati</taxon>
        <taxon>Pseudomonadota</taxon>
        <taxon>Gammaproteobacteria</taxon>
        <taxon>Aeromonadales</taxon>
        <taxon>Aeromonadaceae</taxon>
        <taxon>Pseudaeromonas</taxon>
    </lineage>
</organism>
<dbReference type="SMART" id="SM00354">
    <property type="entry name" value="HTH_LACI"/>
    <property type="match status" value="1"/>
</dbReference>
<evidence type="ECO:0000313" key="6">
    <source>
        <dbReference type="EMBL" id="GAA4501655.1"/>
    </source>
</evidence>
<dbReference type="EMBL" id="BAABFC010000017">
    <property type="protein sequence ID" value="GAA4501655.1"/>
    <property type="molecule type" value="Genomic_DNA"/>
</dbReference>
<gene>
    <name evidence="6" type="ORF">GCM10023095_25100</name>
</gene>
<dbReference type="InterPro" id="IPR010982">
    <property type="entry name" value="Lambda_DNA-bd_dom_sf"/>
</dbReference>
<name>A0ABP8QE79_9GAMM</name>
<proteinExistence type="predicted"/>
<evidence type="ECO:0000256" key="4">
    <source>
        <dbReference type="ARBA" id="ARBA00023163"/>
    </source>
</evidence>
<evidence type="ECO:0000256" key="2">
    <source>
        <dbReference type="ARBA" id="ARBA00023015"/>
    </source>
</evidence>
<dbReference type="GO" id="GO:0003677">
    <property type="term" value="F:DNA binding"/>
    <property type="evidence" value="ECO:0007669"/>
    <property type="project" value="UniProtKB-KW"/>
</dbReference>
<dbReference type="Pfam" id="PF13377">
    <property type="entry name" value="Peripla_BP_3"/>
    <property type="match status" value="1"/>
</dbReference>
<dbReference type="PROSITE" id="PS50932">
    <property type="entry name" value="HTH_LACI_2"/>
    <property type="match status" value="1"/>
</dbReference>
<keyword evidence="4" id="KW-0804">Transcription</keyword>
<keyword evidence="1" id="KW-0678">Repressor</keyword>
<comment type="caution">
    <text evidence="6">The sequence shown here is derived from an EMBL/GenBank/DDBJ whole genome shotgun (WGS) entry which is preliminary data.</text>
</comment>
<dbReference type="Pfam" id="PF00356">
    <property type="entry name" value="LacI"/>
    <property type="match status" value="1"/>
</dbReference>
<dbReference type="PANTHER" id="PTHR30146">
    <property type="entry name" value="LACI-RELATED TRANSCRIPTIONAL REPRESSOR"/>
    <property type="match status" value="1"/>
</dbReference>
<keyword evidence="7" id="KW-1185">Reference proteome</keyword>
<dbReference type="SUPFAM" id="SSF53822">
    <property type="entry name" value="Periplasmic binding protein-like I"/>
    <property type="match status" value="1"/>
</dbReference>
<reference evidence="7" key="1">
    <citation type="journal article" date="2019" name="Int. J. Syst. Evol. Microbiol.">
        <title>The Global Catalogue of Microorganisms (GCM) 10K type strain sequencing project: providing services to taxonomists for standard genome sequencing and annotation.</title>
        <authorList>
            <consortium name="The Broad Institute Genomics Platform"/>
            <consortium name="The Broad Institute Genome Sequencing Center for Infectious Disease"/>
            <person name="Wu L."/>
            <person name="Ma J."/>
        </authorList>
    </citation>
    <scope>NUCLEOTIDE SEQUENCE [LARGE SCALE GENOMIC DNA]</scope>
    <source>
        <strain evidence="7">JCM 32226</strain>
    </source>
</reference>
<evidence type="ECO:0000259" key="5">
    <source>
        <dbReference type="PROSITE" id="PS50932"/>
    </source>
</evidence>
<dbReference type="CDD" id="cd01392">
    <property type="entry name" value="HTH_LacI"/>
    <property type="match status" value="1"/>
</dbReference>
<protein>
    <submittedName>
        <fullName evidence="6">LacI family DNA-binding transcriptional regulator</fullName>
    </submittedName>
</protein>
<accession>A0ABP8QE79</accession>
<feature type="domain" description="HTH lacI-type" evidence="5">
    <location>
        <begin position="3"/>
        <end position="57"/>
    </location>
</feature>
<dbReference type="RefSeq" id="WP_345013623.1">
    <property type="nucleotide sequence ID" value="NZ_BAABFC010000017.1"/>
</dbReference>
<keyword evidence="3 6" id="KW-0238">DNA-binding</keyword>
<dbReference type="InterPro" id="IPR028082">
    <property type="entry name" value="Peripla_BP_I"/>
</dbReference>
<evidence type="ECO:0000313" key="7">
    <source>
        <dbReference type="Proteomes" id="UP001501321"/>
    </source>
</evidence>
<dbReference type="Gene3D" id="3.40.50.2300">
    <property type="match status" value="2"/>
</dbReference>
<dbReference type="InterPro" id="IPR000843">
    <property type="entry name" value="HTH_LacI"/>
</dbReference>
<dbReference type="SUPFAM" id="SSF47413">
    <property type="entry name" value="lambda repressor-like DNA-binding domains"/>
    <property type="match status" value="1"/>
</dbReference>
<dbReference type="InterPro" id="IPR046335">
    <property type="entry name" value="LacI/GalR-like_sensor"/>
</dbReference>
<sequence>MAATIHDVAQLAGVAISTVSKVMNDSPRISEQTRARVREAMRQLDYHPSRHARGLARNRSDSIGVLMGLGRHHAFHNPYRFEILSGIEQSCTQQQHSVTLLNTQWLAQDRKAVSQLVAERKVDAVILHADEQAPFFIRQFTQLKLPFVVIGRGAPGEGHSWVDMDNRHAGLLATRHLLAQGYRRLQFIGNHPADGISLQREQGFTQALAEAGLAPQTPALFAQAGEVAEGAALWQQIVQQPQRPDALLVAGNPLAAGLLAAARSQGIAIGPELGLVSFDNYPYAQLTDPPLSVLDIDLFALGQRAAHEVFLQLANPGHRSQIMLLDMALQARASSRR</sequence>
<keyword evidence="2" id="KW-0805">Transcription regulation</keyword>
<dbReference type="PANTHER" id="PTHR30146:SF148">
    <property type="entry name" value="HTH-TYPE TRANSCRIPTIONAL REPRESSOR PURR-RELATED"/>
    <property type="match status" value="1"/>
</dbReference>
<dbReference type="Gene3D" id="1.10.260.40">
    <property type="entry name" value="lambda repressor-like DNA-binding domains"/>
    <property type="match status" value="1"/>
</dbReference>
<evidence type="ECO:0000256" key="1">
    <source>
        <dbReference type="ARBA" id="ARBA00022491"/>
    </source>
</evidence>
<evidence type="ECO:0000256" key="3">
    <source>
        <dbReference type="ARBA" id="ARBA00023125"/>
    </source>
</evidence>
<dbReference type="PRINTS" id="PR00036">
    <property type="entry name" value="HTHLACI"/>
</dbReference>
<dbReference type="CDD" id="cd06267">
    <property type="entry name" value="PBP1_LacI_sugar_binding-like"/>
    <property type="match status" value="1"/>
</dbReference>